<dbReference type="Proteomes" id="UP000558488">
    <property type="component" value="Unassembled WGS sequence"/>
</dbReference>
<feature type="chain" id="PRO_5029456902" evidence="2">
    <location>
        <begin position="19"/>
        <end position="154"/>
    </location>
</feature>
<name>A0A7J7WD62_PIPKU</name>
<evidence type="ECO:0000313" key="4">
    <source>
        <dbReference type="Proteomes" id="UP000558488"/>
    </source>
</evidence>
<accession>A0A7J7WD62</accession>
<protein>
    <submittedName>
        <fullName evidence="3">Uncharacterized protein</fullName>
    </submittedName>
</protein>
<keyword evidence="1" id="KW-0472">Membrane</keyword>
<keyword evidence="1" id="KW-0812">Transmembrane</keyword>
<reference evidence="3 4" key="1">
    <citation type="journal article" date="2020" name="Nature">
        <title>Six reference-quality genomes reveal evolution of bat adaptations.</title>
        <authorList>
            <person name="Jebb D."/>
            <person name="Huang Z."/>
            <person name="Pippel M."/>
            <person name="Hughes G.M."/>
            <person name="Lavrichenko K."/>
            <person name="Devanna P."/>
            <person name="Winkler S."/>
            <person name="Jermiin L.S."/>
            <person name="Skirmuntt E.C."/>
            <person name="Katzourakis A."/>
            <person name="Burkitt-Gray L."/>
            <person name="Ray D.A."/>
            <person name="Sullivan K.A.M."/>
            <person name="Roscito J.G."/>
            <person name="Kirilenko B.M."/>
            <person name="Davalos L.M."/>
            <person name="Corthals A.P."/>
            <person name="Power M.L."/>
            <person name="Jones G."/>
            <person name="Ransome R.D."/>
            <person name="Dechmann D.K.N."/>
            <person name="Locatelli A.G."/>
            <person name="Puechmaille S.J."/>
            <person name="Fedrigo O."/>
            <person name="Jarvis E.D."/>
            <person name="Hiller M."/>
            <person name="Vernes S.C."/>
            <person name="Myers E.W."/>
            <person name="Teeling E.C."/>
        </authorList>
    </citation>
    <scope>NUCLEOTIDE SEQUENCE [LARGE SCALE GENOMIC DNA]</scope>
    <source>
        <strain evidence="3">MPipKuh1</strain>
        <tissue evidence="3">Flight muscle</tissue>
    </source>
</reference>
<keyword evidence="1" id="KW-1133">Transmembrane helix</keyword>
<feature type="transmembrane region" description="Helical" evidence="1">
    <location>
        <begin position="124"/>
        <end position="147"/>
    </location>
</feature>
<organism evidence="3 4">
    <name type="scientific">Pipistrellus kuhlii</name>
    <name type="common">Kuhl's pipistrelle</name>
    <dbReference type="NCBI Taxonomy" id="59472"/>
    <lineage>
        <taxon>Eukaryota</taxon>
        <taxon>Metazoa</taxon>
        <taxon>Chordata</taxon>
        <taxon>Craniata</taxon>
        <taxon>Vertebrata</taxon>
        <taxon>Euteleostomi</taxon>
        <taxon>Mammalia</taxon>
        <taxon>Eutheria</taxon>
        <taxon>Laurasiatheria</taxon>
        <taxon>Chiroptera</taxon>
        <taxon>Yangochiroptera</taxon>
        <taxon>Vespertilionidae</taxon>
        <taxon>Pipistrellus</taxon>
    </lineage>
</organism>
<dbReference type="AlphaFoldDB" id="A0A7J7WD62"/>
<evidence type="ECO:0000256" key="1">
    <source>
        <dbReference type="SAM" id="Phobius"/>
    </source>
</evidence>
<keyword evidence="2" id="KW-0732">Signal</keyword>
<proteinExistence type="predicted"/>
<gene>
    <name evidence="3" type="ORF">mPipKuh1_008048</name>
</gene>
<evidence type="ECO:0000256" key="2">
    <source>
        <dbReference type="SAM" id="SignalP"/>
    </source>
</evidence>
<comment type="caution">
    <text evidence="3">The sequence shown here is derived from an EMBL/GenBank/DDBJ whole genome shotgun (WGS) entry which is preliminary data.</text>
</comment>
<feature type="signal peptide" evidence="2">
    <location>
        <begin position="1"/>
        <end position="18"/>
    </location>
</feature>
<sequence length="154" mass="17256">MQPLSWCLVLLSVGEAVGLLDLSDFNVHSSHLEILLKRSVGQRLGAGPAFPTSSQLLLTLLHHTLSNKVLSVVPPALFFNCTHLVFKLNLLGTQWFIKLHRLRVYNSIIHHLHILPSLQPPSPLLTTILLSVSMCFCLFVLFVHLLLSHMNEII</sequence>
<keyword evidence="4" id="KW-1185">Reference proteome</keyword>
<evidence type="ECO:0000313" key="3">
    <source>
        <dbReference type="EMBL" id="KAF6335365.1"/>
    </source>
</evidence>
<dbReference type="EMBL" id="JACAGB010000011">
    <property type="protein sequence ID" value="KAF6335365.1"/>
    <property type="molecule type" value="Genomic_DNA"/>
</dbReference>